<dbReference type="SUPFAM" id="SSF53955">
    <property type="entry name" value="Lysozyme-like"/>
    <property type="match status" value="1"/>
</dbReference>
<organism evidence="3 4">
    <name type="scientific">Lysobacter silvisoli</name>
    <dbReference type="NCBI Taxonomy" id="2293254"/>
    <lineage>
        <taxon>Bacteria</taxon>
        <taxon>Pseudomonadati</taxon>
        <taxon>Pseudomonadota</taxon>
        <taxon>Gammaproteobacteria</taxon>
        <taxon>Lysobacterales</taxon>
        <taxon>Lysobacteraceae</taxon>
        <taxon>Lysobacter</taxon>
    </lineage>
</organism>
<dbReference type="OrthoDB" id="9815229at2"/>
<dbReference type="InterPro" id="IPR008565">
    <property type="entry name" value="TtsA-like_GH18_dom"/>
</dbReference>
<feature type="domain" description="TtsA-like Glycoside hydrolase family 108" evidence="1">
    <location>
        <begin position="10"/>
        <end position="97"/>
    </location>
</feature>
<dbReference type="Proteomes" id="UP000264492">
    <property type="component" value="Unassembled WGS sequence"/>
</dbReference>
<dbReference type="CDD" id="cd13926">
    <property type="entry name" value="N-acetylmuramidase_GH108"/>
    <property type="match status" value="1"/>
</dbReference>
<sequence length="175" mass="19471">MANFDLYFPQLLSFEGGYVDDPHDPGGATNKGITLRTFQAHASPLLQVAPTLANLQALTDAQAATLYRALYWDPLHGDQIQLQCLANELFDFYVNAGVHAIFLLQRLLGAPVAVDGVFGHDTLAALQASDQRSLYARYRQGRIDYYRLLAAQHPVLARFLAGWLRRAQWFPVSAP</sequence>
<evidence type="ECO:0000313" key="4">
    <source>
        <dbReference type="Proteomes" id="UP000264492"/>
    </source>
</evidence>
<comment type="caution">
    <text evidence="3">The sequence shown here is derived from an EMBL/GenBank/DDBJ whole genome shotgun (WGS) entry which is preliminary data.</text>
</comment>
<dbReference type="InterPro" id="IPR018537">
    <property type="entry name" value="Peptidoglycan-bd_3"/>
</dbReference>
<dbReference type="Pfam" id="PF05838">
    <property type="entry name" value="Glyco_hydro_108"/>
    <property type="match status" value="1"/>
</dbReference>
<feature type="domain" description="Peptidoglycan binding" evidence="2">
    <location>
        <begin position="99"/>
        <end position="167"/>
    </location>
</feature>
<dbReference type="Gene3D" id="1.20.141.10">
    <property type="entry name" value="Chitosanase, subunit A, domain 1"/>
    <property type="match status" value="1"/>
</dbReference>
<dbReference type="AlphaFoldDB" id="A0A371K3Z6"/>
<proteinExistence type="predicted"/>
<dbReference type="InterPro" id="IPR023346">
    <property type="entry name" value="Lysozyme-like_dom_sf"/>
</dbReference>
<evidence type="ECO:0000259" key="1">
    <source>
        <dbReference type="Pfam" id="PF05838"/>
    </source>
</evidence>
<evidence type="ECO:0000259" key="2">
    <source>
        <dbReference type="Pfam" id="PF09374"/>
    </source>
</evidence>
<reference evidence="3 4" key="1">
    <citation type="submission" date="2018-08" db="EMBL/GenBank/DDBJ databases">
        <title>Lysobacter sp. zong2l5, whole genome shotgun sequence.</title>
        <authorList>
            <person name="Zhang X."/>
            <person name="Feng G."/>
            <person name="Zhu H."/>
        </authorList>
    </citation>
    <scope>NUCLEOTIDE SEQUENCE [LARGE SCALE GENOMIC DNA]</scope>
    <source>
        <strain evidence="4">zong2l5</strain>
    </source>
</reference>
<gene>
    <name evidence="3" type="ORF">DX914_05550</name>
</gene>
<evidence type="ECO:0000313" key="3">
    <source>
        <dbReference type="EMBL" id="RDZ28590.1"/>
    </source>
</evidence>
<name>A0A371K3Z6_9GAMM</name>
<accession>A0A371K3Z6</accession>
<keyword evidence="4" id="KW-1185">Reference proteome</keyword>
<dbReference type="RefSeq" id="WP_115858030.1">
    <property type="nucleotide sequence ID" value="NZ_QTSU01000001.1"/>
</dbReference>
<dbReference type="EMBL" id="QTSU01000001">
    <property type="protein sequence ID" value="RDZ28590.1"/>
    <property type="molecule type" value="Genomic_DNA"/>
</dbReference>
<dbReference type="Pfam" id="PF09374">
    <property type="entry name" value="PG_binding_3"/>
    <property type="match status" value="1"/>
</dbReference>
<protein>
    <submittedName>
        <fullName evidence="3">N-acetylmuramidase</fullName>
    </submittedName>
</protein>